<reference evidence="2" key="1">
    <citation type="submission" date="2016-02" db="EMBL/GenBank/DDBJ databases">
        <title>RNAseq analyses of the midgut from blood- or serum-fed Ixodes ricinus ticks.</title>
        <authorList>
            <person name="Perner J."/>
            <person name="Provaznik J."/>
            <person name="Schrenkova J."/>
            <person name="Urbanova V."/>
            <person name="Ribeiro J.M."/>
            <person name="Kopacek P."/>
        </authorList>
    </citation>
    <scope>NUCLEOTIDE SEQUENCE</scope>
    <source>
        <tissue evidence="2">Gut</tissue>
    </source>
</reference>
<keyword evidence="1" id="KW-0472">Membrane</keyword>
<protein>
    <recommendedName>
        <fullName evidence="3">Meckelin</fullName>
    </recommendedName>
</protein>
<proteinExistence type="evidence at transcript level"/>
<dbReference type="Pfam" id="PF09773">
    <property type="entry name" value="Meckelin"/>
    <property type="match status" value="1"/>
</dbReference>
<keyword evidence="1" id="KW-0812">Transmembrane</keyword>
<dbReference type="GO" id="GO:0060271">
    <property type="term" value="P:cilium assembly"/>
    <property type="evidence" value="ECO:0007669"/>
    <property type="project" value="InterPro"/>
</dbReference>
<dbReference type="PANTHER" id="PTHR21274">
    <property type="entry name" value="MECKELIN"/>
    <property type="match status" value="1"/>
</dbReference>
<dbReference type="InterPro" id="IPR019170">
    <property type="entry name" value="Meckelin"/>
</dbReference>
<sequence>MREMHELLRREEEDLCGHRGLLPDTEQQTFQMALPASVYEQYCRMRRPLTMYTQAPDRIQTADGHLSRANIDTVVNTYNIVTKFLSAFLDHSLKDIDYTVKDRTLFEKLLDIEFSDVVDRGFFYNDNGHSFDAVIYHGHELTLVIFDMLLFCVIDFASSDFVISAVFTYIIDKMLEGFRRLLSRRNLVKKALVDERFLW</sequence>
<keyword evidence="1" id="KW-1133">Transmembrane helix</keyword>
<dbReference type="AlphaFoldDB" id="A0A131XZJ3"/>
<dbReference type="GO" id="GO:0036038">
    <property type="term" value="C:MKS complex"/>
    <property type="evidence" value="ECO:0007669"/>
    <property type="project" value="InterPro"/>
</dbReference>
<dbReference type="EMBL" id="GEFM01004236">
    <property type="protein sequence ID" value="JAP71560.1"/>
    <property type="molecule type" value="mRNA"/>
</dbReference>
<name>A0A131XZJ3_IXORI</name>
<accession>A0A131XZJ3</accession>
<evidence type="ECO:0000313" key="2">
    <source>
        <dbReference type="EMBL" id="JAP71560.1"/>
    </source>
</evidence>
<organism evidence="2">
    <name type="scientific">Ixodes ricinus</name>
    <name type="common">Common tick</name>
    <name type="synonym">Acarus ricinus</name>
    <dbReference type="NCBI Taxonomy" id="34613"/>
    <lineage>
        <taxon>Eukaryota</taxon>
        <taxon>Metazoa</taxon>
        <taxon>Ecdysozoa</taxon>
        <taxon>Arthropoda</taxon>
        <taxon>Chelicerata</taxon>
        <taxon>Arachnida</taxon>
        <taxon>Acari</taxon>
        <taxon>Parasitiformes</taxon>
        <taxon>Ixodida</taxon>
        <taxon>Ixodoidea</taxon>
        <taxon>Ixodidae</taxon>
        <taxon>Ixodinae</taxon>
        <taxon>Ixodes</taxon>
    </lineage>
</organism>
<feature type="transmembrane region" description="Helical" evidence="1">
    <location>
        <begin position="148"/>
        <end position="171"/>
    </location>
</feature>
<evidence type="ECO:0000256" key="1">
    <source>
        <dbReference type="SAM" id="Phobius"/>
    </source>
</evidence>
<evidence type="ECO:0008006" key="3">
    <source>
        <dbReference type="Google" id="ProtNLM"/>
    </source>
</evidence>
<dbReference type="PANTHER" id="PTHR21274:SF0">
    <property type="entry name" value="MECKELIN"/>
    <property type="match status" value="1"/>
</dbReference>